<organism evidence="2">
    <name type="scientific">Palpitomonas bilix</name>
    <dbReference type="NCBI Taxonomy" id="652834"/>
    <lineage>
        <taxon>Eukaryota</taxon>
        <taxon>Eukaryota incertae sedis</taxon>
    </lineage>
</organism>
<dbReference type="InterPro" id="IPR049076">
    <property type="entry name" value="ACCA"/>
</dbReference>
<dbReference type="PANTHER" id="PTHR45728">
    <property type="entry name" value="ACETYL-COA CARBOXYLASE, ISOFORM A"/>
    <property type="match status" value="1"/>
</dbReference>
<feature type="domain" description="Acetyl-coenzyme A carboxylase carboxyl transferase subunit beta" evidence="1">
    <location>
        <begin position="4"/>
        <end position="180"/>
    </location>
</feature>
<evidence type="ECO:0000313" key="2">
    <source>
        <dbReference type="EMBL" id="CAE0266073.1"/>
    </source>
</evidence>
<evidence type="ECO:0000259" key="1">
    <source>
        <dbReference type="Pfam" id="PF01039"/>
    </source>
</evidence>
<dbReference type="PANTHER" id="PTHR45728:SF3">
    <property type="entry name" value="ACETYL-COA CARBOXYLASE"/>
    <property type="match status" value="1"/>
</dbReference>
<name>A0A7S3GGZ4_9EUKA</name>
<dbReference type="GO" id="GO:0003989">
    <property type="term" value="F:acetyl-CoA carboxylase activity"/>
    <property type="evidence" value="ECO:0007669"/>
    <property type="project" value="InterPro"/>
</dbReference>
<proteinExistence type="predicted"/>
<sequence>MGKLESDLFISASKLSRKLGVPRVYVAATAGVKLGLAEEVKSKFLIKWQNDDIQHGVEYFFLKKEDAMELLSKKSIIGTWEGDTFIIDTINGIEDVGVQTLKLGAEIVVETVHSYNETVTISYVSGGCVGVGAYNIFLGHRAFIHSAHPVLLTGYAAINSVLGREMYSSNLQLGGQEVMTAYECDVYFCIIYIIQIQ</sequence>
<dbReference type="Pfam" id="PF01039">
    <property type="entry name" value="Carboxyl_trans"/>
    <property type="match status" value="1"/>
</dbReference>
<dbReference type="InterPro" id="IPR034733">
    <property type="entry name" value="AcCoA_carboxyl_beta"/>
</dbReference>
<dbReference type="AlphaFoldDB" id="A0A7S3GGZ4"/>
<dbReference type="InterPro" id="IPR029045">
    <property type="entry name" value="ClpP/crotonase-like_dom_sf"/>
</dbReference>
<dbReference type="Gene3D" id="3.90.226.10">
    <property type="entry name" value="2-enoyl-CoA Hydratase, Chain A, domain 1"/>
    <property type="match status" value="2"/>
</dbReference>
<protein>
    <recommendedName>
        <fullName evidence="1">Acetyl-coenzyme A carboxylase carboxyl transferase subunit beta domain-containing protein</fullName>
    </recommendedName>
</protein>
<dbReference type="EMBL" id="HBIB01043493">
    <property type="protein sequence ID" value="CAE0266073.1"/>
    <property type="molecule type" value="Transcribed_RNA"/>
</dbReference>
<dbReference type="SUPFAM" id="SSF52096">
    <property type="entry name" value="ClpP/crotonase"/>
    <property type="match status" value="1"/>
</dbReference>
<reference evidence="2" key="1">
    <citation type="submission" date="2021-01" db="EMBL/GenBank/DDBJ databases">
        <authorList>
            <person name="Corre E."/>
            <person name="Pelletier E."/>
            <person name="Niang G."/>
            <person name="Scheremetjew M."/>
            <person name="Finn R."/>
            <person name="Kale V."/>
            <person name="Holt S."/>
            <person name="Cochrane G."/>
            <person name="Meng A."/>
            <person name="Brown T."/>
            <person name="Cohen L."/>
        </authorList>
    </citation>
    <scope>NUCLEOTIDE SEQUENCE</scope>
    <source>
        <strain evidence="2">NIES-2562</strain>
    </source>
</reference>
<accession>A0A7S3GGZ4</accession>
<gene>
    <name evidence="2" type="ORF">PBIL07802_LOCUS28411</name>
</gene>
<dbReference type="GO" id="GO:0006633">
    <property type="term" value="P:fatty acid biosynthetic process"/>
    <property type="evidence" value="ECO:0007669"/>
    <property type="project" value="TreeGrafter"/>
</dbReference>